<keyword evidence="2" id="KW-0472">Membrane</keyword>
<evidence type="ECO:0000256" key="2">
    <source>
        <dbReference type="SAM" id="Phobius"/>
    </source>
</evidence>
<dbReference type="GeneID" id="92356884"/>
<evidence type="ECO:0000313" key="4">
    <source>
        <dbReference type="EMBL" id="KAG5467798.1"/>
    </source>
</evidence>
<keyword evidence="2" id="KW-0812">Transmembrane</keyword>
<dbReference type="KEGG" id="loi:92356884"/>
<evidence type="ECO:0008006" key="6">
    <source>
        <dbReference type="Google" id="ProtNLM"/>
    </source>
</evidence>
<feature type="transmembrane region" description="Helical" evidence="2">
    <location>
        <begin position="129"/>
        <end position="153"/>
    </location>
</feature>
<dbReference type="EMBL" id="JAFHLR010000034">
    <property type="protein sequence ID" value="KAG5467798.1"/>
    <property type="molecule type" value="Genomic_DNA"/>
</dbReference>
<organism evidence="4 5">
    <name type="scientific">Leishmania orientalis</name>
    <dbReference type="NCBI Taxonomy" id="2249476"/>
    <lineage>
        <taxon>Eukaryota</taxon>
        <taxon>Discoba</taxon>
        <taxon>Euglenozoa</taxon>
        <taxon>Kinetoplastea</taxon>
        <taxon>Metakinetoplastina</taxon>
        <taxon>Trypanosomatida</taxon>
        <taxon>Trypanosomatidae</taxon>
        <taxon>Leishmaniinae</taxon>
        <taxon>Leishmania</taxon>
    </lineage>
</organism>
<evidence type="ECO:0000256" key="3">
    <source>
        <dbReference type="SAM" id="SignalP"/>
    </source>
</evidence>
<reference evidence="5" key="1">
    <citation type="journal article" date="2021" name="Microbiol. Resour. Announc.">
        <title>LGAAP: Leishmaniinae Genome Assembly and Annotation Pipeline.</title>
        <authorList>
            <person name="Almutairi H."/>
            <person name="Urbaniak M.D."/>
            <person name="Bates M.D."/>
            <person name="Jariyapan N."/>
            <person name="Kwakye-Nuako G."/>
            <person name="Thomaz-Soccol V."/>
            <person name="Al-Salem W.S."/>
            <person name="Dillon R.J."/>
            <person name="Bates P.A."/>
            <person name="Gatherer D."/>
        </authorList>
    </citation>
    <scope>NUCLEOTIDE SEQUENCE [LARGE SCALE GENOMIC DNA]</scope>
</reference>
<evidence type="ECO:0000313" key="5">
    <source>
        <dbReference type="Proteomes" id="UP000674143"/>
    </source>
</evidence>
<dbReference type="Proteomes" id="UP000674143">
    <property type="component" value="Unassembled WGS sequence"/>
</dbReference>
<keyword evidence="3" id="KW-0732">Signal</keyword>
<evidence type="ECO:0000256" key="1">
    <source>
        <dbReference type="SAM" id="MobiDB-lite"/>
    </source>
</evidence>
<dbReference type="RefSeq" id="XP_067059600.1">
    <property type="nucleotide sequence ID" value="XM_067202950.1"/>
</dbReference>
<sequence>MSANHLRATRRCRRTPSAVAFLLLLSLFLFHSGPADSSRGDINVRTHLGPRLLFAAAQQRQCALLQDLSNYGVNLNLFAPNTVYLNGEYFCAESAPAQYYCKCGVATNCKTKYDPWGRNIGSCECCSSWMIGCFIVMGIFSALCIFGAVYVVACQGRWWCDGYATLKTSFMPRRGPAVSCPSSRPLPQNLFRGYAAADFMNITEPPETFSSAGAAPASSPVSSPSGAGAVHEDGLGFASEARARRPPLTPDWHHS</sequence>
<gene>
    <name evidence="4" type="ORF">LSCM4_00882</name>
</gene>
<proteinExistence type="predicted"/>
<keyword evidence="2" id="KW-1133">Transmembrane helix</keyword>
<dbReference type="AlphaFoldDB" id="A0A836KJC7"/>
<keyword evidence="5" id="KW-1185">Reference proteome</keyword>
<name>A0A836KJC7_9TRYP</name>
<protein>
    <recommendedName>
        <fullName evidence="6">Enriched in surface-labeled proteome protein 11</fullName>
    </recommendedName>
</protein>
<feature type="chain" id="PRO_5032356401" description="Enriched in surface-labeled proteome protein 11" evidence="3">
    <location>
        <begin position="38"/>
        <end position="255"/>
    </location>
</feature>
<feature type="compositionally biased region" description="Low complexity" evidence="1">
    <location>
        <begin position="210"/>
        <end position="229"/>
    </location>
</feature>
<reference evidence="5" key="2">
    <citation type="journal article" date="2021" name="Sci. Data">
        <title>Chromosome-scale genome sequencing, assembly and annotation of six genomes from subfamily Leishmaniinae.</title>
        <authorList>
            <person name="Almutairi H."/>
            <person name="Urbaniak M.D."/>
            <person name="Bates M.D."/>
            <person name="Jariyapan N."/>
            <person name="Kwakye-Nuako G."/>
            <person name="Thomaz Soccol V."/>
            <person name="Al-Salem W.S."/>
            <person name="Dillon R.J."/>
            <person name="Bates P.A."/>
            <person name="Gatherer D."/>
        </authorList>
    </citation>
    <scope>NUCLEOTIDE SEQUENCE [LARGE SCALE GENOMIC DNA]</scope>
</reference>
<comment type="caution">
    <text evidence="4">The sequence shown here is derived from an EMBL/GenBank/DDBJ whole genome shotgun (WGS) entry which is preliminary data.</text>
</comment>
<accession>A0A836KJC7</accession>
<dbReference type="SMR" id="A0A836KJC7"/>
<feature type="region of interest" description="Disordered" evidence="1">
    <location>
        <begin position="208"/>
        <end position="255"/>
    </location>
</feature>
<feature type="signal peptide" evidence="3">
    <location>
        <begin position="1"/>
        <end position="37"/>
    </location>
</feature>